<dbReference type="AlphaFoldDB" id="A0A286H163"/>
<dbReference type="OrthoDB" id="9802553at2"/>
<evidence type="ECO:0000256" key="1">
    <source>
        <dbReference type="ARBA" id="ARBA00004365"/>
    </source>
</evidence>
<keyword evidence="11" id="KW-0969">Cilium</keyword>
<dbReference type="Pfam" id="PF06429">
    <property type="entry name" value="Flg_bbr_C"/>
    <property type="match status" value="1"/>
</dbReference>
<proteinExistence type="inferred from homology"/>
<dbReference type="NCBIfam" id="TIGR02492">
    <property type="entry name" value="flgK_ends"/>
    <property type="match status" value="1"/>
</dbReference>
<evidence type="ECO:0000259" key="9">
    <source>
        <dbReference type="Pfam" id="PF06429"/>
    </source>
</evidence>
<evidence type="ECO:0000256" key="7">
    <source>
        <dbReference type="RuleBase" id="RU362065"/>
    </source>
</evidence>
<dbReference type="PANTHER" id="PTHR30033">
    <property type="entry name" value="FLAGELLAR HOOK-ASSOCIATED PROTEIN 1"/>
    <property type="match status" value="1"/>
</dbReference>
<dbReference type="PANTHER" id="PTHR30033:SF1">
    <property type="entry name" value="FLAGELLAR HOOK-ASSOCIATED PROTEIN 1"/>
    <property type="match status" value="1"/>
</dbReference>
<reference evidence="12" key="1">
    <citation type="submission" date="2017-09" db="EMBL/GenBank/DDBJ databases">
        <authorList>
            <person name="Varghese N."/>
            <person name="Submissions S."/>
        </authorList>
    </citation>
    <scope>NUCLEOTIDE SEQUENCE [LARGE SCALE GENOMIC DNA]</scope>
    <source>
        <strain evidence="12">DSM 44270</strain>
    </source>
</reference>
<evidence type="ECO:0000256" key="5">
    <source>
        <dbReference type="ARBA" id="ARBA00022525"/>
    </source>
</evidence>
<evidence type="ECO:0000256" key="3">
    <source>
        <dbReference type="ARBA" id="ARBA00009677"/>
    </source>
</evidence>
<comment type="subcellular location">
    <subcellularLocation>
        <location evidence="1 7">Bacterial flagellum</location>
    </subcellularLocation>
    <subcellularLocation>
        <location evidence="2 7">Secreted</location>
    </subcellularLocation>
</comment>
<keyword evidence="11" id="KW-0966">Cell projection</keyword>
<accession>A0A286H163</accession>
<evidence type="ECO:0000256" key="4">
    <source>
        <dbReference type="ARBA" id="ARBA00016244"/>
    </source>
</evidence>
<evidence type="ECO:0000313" key="11">
    <source>
        <dbReference type="EMBL" id="SOE01196.1"/>
    </source>
</evidence>
<dbReference type="GO" id="GO:0044780">
    <property type="term" value="P:bacterial-type flagellum assembly"/>
    <property type="evidence" value="ECO:0007669"/>
    <property type="project" value="InterPro"/>
</dbReference>
<dbReference type="Proteomes" id="UP000219482">
    <property type="component" value="Unassembled WGS sequence"/>
</dbReference>
<evidence type="ECO:0000259" key="10">
    <source>
        <dbReference type="Pfam" id="PF22638"/>
    </source>
</evidence>
<sequence length="470" mass="49201">MSTFSGLNRATTSLWAQRRALDVTGQNISNVNTDGYSRQRVDLQSIGGSVVPAFYSTSSGIGAGVNADNVIRIRDAFLEGRGHTEHANSARLTAETDAYELVEQAFREPGTTGVQNLMADMWRGWQDVANRPEDVAARGQVLKRLETLVGGLHFSSSQLDGQWQQSRENLDVLVDDVNAAADTIAQLNTAILRANQSGLPANDLSDQRDVLIMKLADQVGASVRPREGGVLDVTVGSITLVSGGTASKLVVEGTTDPADATDDPPRIVTAAGSLNVTVGGTGGGQLHALVSVLPTYRAQLDGIAVKLATALNDAHGNGFDLDGDRGEDLIGSTSGPVTASSITVVITDPRKIAASAIGADDGSVPANLDRGNADALAQLGNGPDSVDSAYRKMIVELGVQSAVSQRNLGIQSVISAQVDASRESVAGVNLDEEMTNMLSFQHAYSAASRLVSTIDEMLDVLINRTGRVGL</sequence>
<keyword evidence="6 7" id="KW-0975">Bacterial flagellum</keyword>
<evidence type="ECO:0000259" key="8">
    <source>
        <dbReference type="Pfam" id="PF00460"/>
    </source>
</evidence>
<gene>
    <name evidence="7" type="primary">flgK</name>
    <name evidence="11" type="ORF">SAMN06272739_3018</name>
</gene>
<dbReference type="EMBL" id="OCNK01000003">
    <property type="protein sequence ID" value="SOE01196.1"/>
    <property type="molecule type" value="Genomic_DNA"/>
</dbReference>
<name>A0A286H163_9ACTN</name>
<evidence type="ECO:0000256" key="6">
    <source>
        <dbReference type="ARBA" id="ARBA00023143"/>
    </source>
</evidence>
<dbReference type="InterPro" id="IPR010930">
    <property type="entry name" value="Flg_bb/hook_C_dom"/>
</dbReference>
<feature type="domain" description="Flagellar basal body rod protein N-terminal" evidence="8">
    <location>
        <begin position="10"/>
        <end position="36"/>
    </location>
</feature>
<keyword evidence="12" id="KW-1185">Reference proteome</keyword>
<dbReference type="RefSeq" id="WP_097184675.1">
    <property type="nucleotide sequence ID" value="NZ_OCNK01000003.1"/>
</dbReference>
<evidence type="ECO:0000256" key="2">
    <source>
        <dbReference type="ARBA" id="ARBA00004613"/>
    </source>
</evidence>
<organism evidence="11 12">
    <name type="scientific">Blastococcus haudaquaticus</name>
    <dbReference type="NCBI Taxonomy" id="1938745"/>
    <lineage>
        <taxon>Bacteria</taxon>
        <taxon>Bacillati</taxon>
        <taxon>Actinomycetota</taxon>
        <taxon>Actinomycetes</taxon>
        <taxon>Geodermatophilales</taxon>
        <taxon>Geodermatophilaceae</taxon>
        <taxon>Blastococcus</taxon>
    </lineage>
</organism>
<evidence type="ECO:0000313" key="12">
    <source>
        <dbReference type="Proteomes" id="UP000219482"/>
    </source>
</evidence>
<feature type="domain" description="Flagellar hook-associated protein FlgK helical" evidence="10">
    <location>
        <begin position="102"/>
        <end position="329"/>
    </location>
</feature>
<dbReference type="InterPro" id="IPR002371">
    <property type="entry name" value="FlgK"/>
</dbReference>
<dbReference type="SUPFAM" id="SSF64518">
    <property type="entry name" value="Phase 1 flagellin"/>
    <property type="match status" value="1"/>
</dbReference>
<dbReference type="GO" id="GO:0005576">
    <property type="term" value="C:extracellular region"/>
    <property type="evidence" value="ECO:0007669"/>
    <property type="project" value="UniProtKB-SubCell"/>
</dbReference>
<keyword evidence="5 7" id="KW-0964">Secreted</keyword>
<dbReference type="InterPro" id="IPR053927">
    <property type="entry name" value="FlgK_helical"/>
</dbReference>
<dbReference type="GO" id="GO:0009424">
    <property type="term" value="C:bacterial-type flagellum hook"/>
    <property type="evidence" value="ECO:0007669"/>
    <property type="project" value="UniProtKB-UniRule"/>
</dbReference>
<dbReference type="InterPro" id="IPR001444">
    <property type="entry name" value="Flag_bb_rod_N"/>
</dbReference>
<feature type="domain" description="Flagellar basal-body/hook protein C-terminal" evidence="9">
    <location>
        <begin position="426"/>
        <end position="463"/>
    </location>
</feature>
<comment type="similarity">
    <text evidence="3 7">Belongs to the flagella basal body rod proteins family.</text>
</comment>
<dbReference type="Pfam" id="PF22638">
    <property type="entry name" value="FlgK_D1"/>
    <property type="match status" value="1"/>
</dbReference>
<dbReference type="GO" id="GO:0005198">
    <property type="term" value="F:structural molecule activity"/>
    <property type="evidence" value="ECO:0007669"/>
    <property type="project" value="UniProtKB-UniRule"/>
</dbReference>
<protein>
    <recommendedName>
        <fullName evidence="4 7">Flagellar hook-associated protein 1</fullName>
        <shortName evidence="7">HAP1</shortName>
    </recommendedName>
</protein>
<dbReference type="PRINTS" id="PR01005">
    <property type="entry name" value="FLGHOOKAP1"/>
</dbReference>
<dbReference type="Pfam" id="PF00460">
    <property type="entry name" value="Flg_bb_rod"/>
    <property type="match status" value="1"/>
</dbReference>
<keyword evidence="11" id="KW-0282">Flagellum</keyword>